<proteinExistence type="inferred from homology"/>
<protein>
    <recommendedName>
        <fullName evidence="3">Signal peptidase I</fullName>
        <ecNumber evidence="3">3.4.21.89</ecNumber>
    </recommendedName>
</protein>
<reference evidence="6 8" key="2">
    <citation type="submission" date="2015-12" db="EMBL/GenBank/DDBJ databases">
        <authorList>
            <person name="Lauer A."/>
            <person name="Humrighouse B."/>
            <person name="Loparev V."/>
            <person name="Shewmaker P.L."/>
            <person name="Whitney A.M."/>
            <person name="McLaughlin R.W."/>
        </authorList>
    </citation>
    <scope>NUCLEOTIDE SEQUENCE [LARGE SCALE GENOMIC DNA]</scope>
    <source>
        <strain evidence="6 8">LMG 23085</strain>
    </source>
</reference>
<dbReference type="SUPFAM" id="SSF51306">
    <property type="entry name" value="LexA/Signal peptidase"/>
    <property type="match status" value="1"/>
</dbReference>
<organism evidence="7 9">
    <name type="scientific">Enterococcus silesiacus</name>
    <dbReference type="NCBI Taxonomy" id="332949"/>
    <lineage>
        <taxon>Bacteria</taxon>
        <taxon>Bacillati</taxon>
        <taxon>Bacillota</taxon>
        <taxon>Bacilli</taxon>
        <taxon>Lactobacillales</taxon>
        <taxon>Enterococcaceae</taxon>
        <taxon>Enterococcus</taxon>
    </lineage>
</organism>
<sequence length="239" mass="28034">MDKVKKKTTTTQKKTRPLVKKSSHQKRQKANHVRPSKEIPNINAHKKKKKQSKKQKEQLKKRKRNKVLMEISMALVISAFLIWLIMFLTIAIPKVDGYSMTPTTNDRDRMLVNKWAKIKRLNLIYFKEPRKDEKMIRRVIGLPGDTLFYKDGQLFVNGNEVAERFLSDTYQLKDQEQTMPDFTLQEILNVNSVPNGKYFVLGDNRAYATDSRYFGFVDEKDIVGVVKIRLFPIHSMTHF</sequence>
<keyword evidence="8" id="KW-1185">Reference proteome</keyword>
<evidence type="ECO:0000256" key="1">
    <source>
        <dbReference type="ARBA" id="ARBA00004401"/>
    </source>
</evidence>
<dbReference type="OrthoDB" id="2188996at2"/>
<reference evidence="7 9" key="1">
    <citation type="submission" date="2014-12" db="EMBL/GenBank/DDBJ databases">
        <title>Draft genome sequences of 29 type strains of Enterococci.</title>
        <authorList>
            <person name="Zhong Z."/>
            <person name="Sun Z."/>
            <person name="Liu W."/>
            <person name="Zhang W."/>
            <person name="Zhang H."/>
        </authorList>
    </citation>
    <scope>NUCLEOTIDE SEQUENCE [LARGE SCALE GENOMIC DNA]</scope>
    <source>
        <strain evidence="7 9">DSM 22801</strain>
    </source>
</reference>
<feature type="transmembrane region" description="Helical" evidence="3">
    <location>
        <begin position="67"/>
        <end position="92"/>
    </location>
</feature>
<dbReference type="NCBIfam" id="TIGR02227">
    <property type="entry name" value="sigpep_I_bact"/>
    <property type="match status" value="1"/>
</dbReference>
<dbReference type="PANTHER" id="PTHR43390:SF1">
    <property type="entry name" value="CHLOROPLAST PROCESSING PEPTIDASE"/>
    <property type="match status" value="1"/>
</dbReference>
<feature type="domain" description="Peptidase S26" evidence="5">
    <location>
        <begin position="70"/>
        <end position="230"/>
    </location>
</feature>
<dbReference type="GO" id="GO:0006465">
    <property type="term" value="P:signal peptide processing"/>
    <property type="evidence" value="ECO:0007669"/>
    <property type="project" value="InterPro"/>
</dbReference>
<evidence type="ECO:0000313" key="7">
    <source>
        <dbReference type="EMBL" id="OJG93503.1"/>
    </source>
</evidence>
<keyword evidence="3" id="KW-1133">Transmembrane helix</keyword>
<dbReference type="CDD" id="cd06530">
    <property type="entry name" value="S26_SPase_I"/>
    <property type="match status" value="1"/>
</dbReference>
<evidence type="ECO:0000313" key="6">
    <source>
        <dbReference type="EMBL" id="ALS02576.1"/>
    </source>
</evidence>
<dbReference type="KEGG" id="ess:ATZ33_14675"/>
<evidence type="ECO:0000313" key="9">
    <source>
        <dbReference type="Proteomes" id="UP000183039"/>
    </source>
</evidence>
<dbReference type="InterPro" id="IPR036286">
    <property type="entry name" value="LexA/Signal_pep-like_sf"/>
</dbReference>
<comment type="subcellular location">
    <subcellularLocation>
        <location evidence="1">Cell membrane</location>
        <topology evidence="1">Single-pass type II membrane protein</topology>
    </subcellularLocation>
    <subcellularLocation>
        <location evidence="3">Membrane</location>
        <topology evidence="3">Single-pass type II membrane protein</topology>
    </subcellularLocation>
</comment>
<evidence type="ECO:0000256" key="4">
    <source>
        <dbReference type="SAM" id="MobiDB-lite"/>
    </source>
</evidence>
<feature type="compositionally biased region" description="Basic residues" evidence="4">
    <location>
        <begin position="1"/>
        <end position="34"/>
    </location>
</feature>
<dbReference type="InterPro" id="IPR000223">
    <property type="entry name" value="Pept_S26A_signal_pept_1"/>
</dbReference>
<feature type="compositionally biased region" description="Basic residues" evidence="4">
    <location>
        <begin position="44"/>
        <end position="63"/>
    </location>
</feature>
<dbReference type="EC" id="3.4.21.89" evidence="3"/>
<keyword evidence="3" id="KW-0472">Membrane</keyword>
<dbReference type="RefSeq" id="WP_083429050.1">
    <property type="nucleotide sequence ID" value="NZ_JXLC01000001.1"/>
</dbReference>
<evidence type="ECO:0000259" key="5">
    <source>
        <dbReference type="Pfam" id="PF10502"/>
    </source>
</evidence>
<dbReference type="GO" id="GO:0005886">
    <property type="term" value="C:plasma membrane"/>
    <property type="evidence" value="ECO:0007669"/>
    <property type="project" value="UniProtKB-SubCell"/>
</dbReference>
<evidence type="ECO:0000256" key="3">
    <source>
        <dbReference type="RuleBase" id="RU362042"/>
    </source>
</evidence>
<name>A0A0S3KE39_9ENTE</name>
<evidence type="ECO:0000256" key="2">
    <source>
        <dbReference type="ARBA" id="ARBA00009370"/>
    </source>
</evidence>
<dbReference type="EMBL" id="CP013614">
    <property type="protein sequence ID" value="ALS02576.1"/>
    <property type="molecule type" value="Genomic_DNA"/>
</dbReference>
<dbReference type="Gene3D" id="2.10.109.10">
    <property type="entry name" value="Umud Fragment, subunit A"/>
    <property type="match status" value="1"/>
</dbReference>
<keyword evidence="3" id="KW-0645">Protease</keyword>
<feature type="region of interest" description="Disordered" evidence="4">
    <location>
        <begin position="1"/>
        <end position="63"/>
    </location>
</feature>
<dbReference type="GO" id="GO:0004252">
    <property type="term" value="F:serine-type endopeptidase activity"/>
    <property type="evidence" value="ECO:0007669"/>
    <property type="project" value="InterPro"/>
</dbReference>
<dbReference type="InterPro" id="IPR019533">
    <property type="entry name" value="Peptidase_S26"/>
</dbReference>
<dbReference type="Proteomes" id="UP000183039">
    <property type="component" value="Unassembled WGS sequence"/>
</dbReference>
<comment type="similarity">
    <text evidence="2 3">Belongs to the peptidase S26 family.</text>
</comment>
<dbReference type="EMBL" id="JXLC01000001">
    <property type="protein sequence ID" value="OJG93503.1"/>
    <property type="molecule type" value="Genomic_DNA"/>
</dbReference>
<gene>
    <name evidence="6" type="ORF">ATZ33_14675</name>
    <name evidence="7" type="ORF">RV15_GL000105</name>
</gene>
<accession>A0A0S3KE39</accession>
<keyword evidence="3" id="KW-0378">Hydrolase</keyword>
<dbReference type="Proteomes" id="UP000065511">
    <property type="component" value="Chromosome"/>
</dbReference>
<dbReference type="AlphaFoldDB" id="A0A0S3KE39"/>
<evidence type="ECO:0000313" key="8">
    <source>
        <dbReference type="Proteomes" id="UP000065511"/>
    </source>
</evidence>
<dbReference type="Pfam" id="PF10502">
    <property type="entry name" value="Peptidase_S26"/>
    <property type="match status" value="1"/>
</dbReference>
<dbReference type="PANTHER" id="PTHR43390">
    <property type="entry name" value="SIGNAL PEPTIDASE I"/>
    <property type="match status" value="1"/>
</dbReference>
<comment type="catalytic activity">
    <reaction evidence="3">
        <text>Cleavage of hydrophobic, N-terminal signal or leader sequences from secreted and periplasmic proteins.</text>
        <dbReference type="EC" id="3.4.21.89"/>
    </reaction>
</comment>
<dbReference type="PRINTS" id="PR00727">
    <property type="entry name" value="LEADERPTASE"/>
</dbReference>
<dbReference type="GO" id="GO:0009003">
    <property type="term" value="F:signal peptidase activity"/>
    <property type="evidence" value="ECO:0007669"/>
    <property type="project" value="UniProtKB-EC"/>
</dbReference>
<keyword evidence="3" id="KW-0812">Transmembrane</keyword>